<keyword evidence="2" id="KW-1185">Reference proteome</keyword>
<evidence type="ECO:0000313" key="1">
    <source>
        <dbReference type="EMBL" id="KAJ7980936.1"/>
    </source>
</evidence>
<name>A0AAD7QG94_QUISA</name>
<evidence type="ECO:0000313" key="2">
    <source>
        <dbReference type="Proteomes" id="UP001163823"/>
    </source>
</evidence>
<dbReference type="KEGG" id="qsa:O6P43_000274"/>
<sequence length="84" mass="9271">MTKNKDEVATEGQAIFTLVFAEFSFRDCVLLQATSLSSSFDGKWLSCTKQQISLLEGWDLVEGTTALASSLVVPTLLFVEKQSY</sequence>
<proteinExistence type="predicted"/>
<organism evidence="1 2">
    <name type="scientific">Quillaja saponaria</name>
    <name type="common">Soap bark tree</name>
    <dbReference type="NCBI Taxonomy" id="32244"/>
    <lineage>
        <taxon>Eukaryota</taxon>
        <taxon>Viridiplantae</taxon>
        <taxon>Streptophyta</taxon>
        <taxon>Embryophyta</taxon>
        <taxon>Tracheophyta</taxon>
        <taxon>Spermatophyta</taxon>
        <taxon>Magnoliopsida</taxon>
        <taxon>eudicotyledons</taxon>
        <taxon>Gunneridae</taxon>
        <taxon>Pentapetalae</taxon>
        <taxon>rosids</taxon>
        <taxon>fabids</taxon>
        <taxon>Fabales</taxon>
        <taxon>Quillajaceae</taxon>
        <taxon>Quillaja</taxon>
    </lineage>
</organism>
<dbReference type="AlphaFoldDB" id="A0AAD7QG94"/>
<dbReference type="EMBL" id="JARAOO010000001">
    <property type="protein sequence ID" value="KAJ7980936.1"/>
    <property type="molecule type" value="Genomic_DNA"/>
</dbReference>
<reference evidence="1 2" key="1">
    <citation type="journal article" date="2023" name="Science">
        <title>Elucidation of the pathway for biosynthesis of saponin adjuvants from the soapbark tree.</title>
        <authorList>
            <person name="Reed J."/>
            <person name="Orme A."/>
            <person name="El-Demerdash A."/>
            <person name="Owen C."/>
            <person name="Martin L.B.B."/>
            <person name="Misra R.C."/>
            <person name="Kikuchi S."/>
            <person name="Rejzek M."/>
            <person name="Martin A.C."/>
            <person name="Harkess A."/>
            <person name="Leebens-Mack J."/>
            <person name="Louveau T."/>
            <person name="Stephenson M.J."/>
            <person name="Osbourn A."/>
        </authorList>
    </citation>
    <scope>NUCLEOTIDE SEQUENCE [LARGE SCALE GENOMIC DNA]</scope>
    <source>
        <strain evidence="1">S10</strain>
    </source>
</reference>
<gene>
    <name evidence="1" type="ORF">O6P43_000274</name>
</gene>
<protein>
    <submittedName>
        <fullName evidence="1">Uncharacterized protein</fullName>
    </submittedName>
</protein>
<dbReference type="Proteomes" id="UP001163823">
    <property type="component" value="Chromosome 1"/>
</dbReference>
<accession>A0AAD7QG94</accession>
<comment type="caution">
    <text evidence="1">The sequence shown here is derived from an EMBL/GenBank/DDBJ whole genome shotgun (WGS) entry which is preliminary data.</text>
</comment>